<accession>A0ACB7TEE4</accession>
<gene>
    <name evidence="1" type="ORF">HPB50_003380</name>
</gene>
<comment type="caution">
    <text evidence="1">The sequence shown here is derived from an EMBL/GenBank/DDBJ whole genome shotgun (WGS) entry which is preliminary data.</text>
</comment>
<sequence>MESLECDLDRQYTLLQTIGTGSFAKVKLAIHVLTDEKVAIKIIDKCSIRKDLHRVYLEIAALRDFANQYICKLYQVIETKHRIYLVLEYFLGGELFDNVMQRELLDEDKGRHFFRQIVSAVAYVHRTGYAHRDLKPEKLLLDTDGNILLVDFGLCAKTKSGMSAHLRTSCGSGVYAAPELVAGREYVSSVANIWSIGVLLYELVRGCLPFSSDNTGILFRMILVGKCKCPASLSDRFVNLISRMMVTSEDRRTTMAQVVDQPCRVVGYECPASAETTCLGSLLDDEVVAEMDVGCAHPKHSVDAQIHRRKCQLLRTTATCHRLLEKRTVEGRFGFRRSERRLA</sequence>
<dbReference type="EMBL" id="CM023481">
    <property type="protein sequence ID" value="KAH6944496.1"/>
    <property type="molecule type" value="Genomic_DNA"/>
</dbReference>
<organism evidence="1 2">
    <name type="scientific">Hyalomma asiaticum</name>
    <name type="common">Tick</name>
    <dbReference type="NCBI Taxonomy" id="266040"/>
    <lineage>
        <taxon>Eukaryota</taxon>
        <taxon>Metazoa</taxon>
        <taxon>Ecdysozoa</taxon>
        <taxon>Arthropoda</taxon>
        <taxon>Chelicerata</taxon>
        <taxon>Arachnida</taxon>
        <taxon>Acari</taxon>
        <taxon>Parasitiformes</taxon>
        <taxon>Ixodida</taxon>
        <taxon>Ixodoidea</taxon>
        <taxon>Ixodidae</taxon>
        <taxon>Hyalomminae</taxon>
        <taxon>Hyalomma</taxon>
    </lineage>
</organism>
<reference evidence="1" key="1">
    <citation type="submission" date="2020-05" db="EMBL/GenBank/DDBJ databases">
        <title>Large-scale comparative analyses of tick genomes elucidate their genetic diversity and vector capacities.</title>
        <authorList>
            <person name="Jia N."/>
            <person name="Wang J."/>
            <person name="Shi W."/>
            <person name="Du L."/>
            <person name="Sun Y."/>
            <person name="Zhan W."/>
            <person name="Jiang J."/>
            <person name="Wang Q."/>
            <person name="Zhang B."/>
            <person name="Ji P."/>
            <person name="Sakyi L.B."/>
            <person name="Cui X."/>
            <person name="Yuan T."/>
            <person name="Jiang B."/>
            <person name="Yang W."/>
            <person name="Lam T.T.-Y."/>
            <person name="Chang Q."/>
            <person name="Ding S."/>
            <person name="Wang X."/>
            <person name="Zhu J."/>
            <person name="Ruan X."/>
            <person name="Zhao L."/>
            <person name="Wei J."/>
            <person name="Que T."/>
            <person name="Du C."/>
            <person name="Cheng J."/>
            <person name="Dai P."/>
            <person name="Han X."/>
            <person name="Huang E."/>
            <person name="Gao Y."/>
            <person name="Liu J."/>
            <person name="Shao H."/>
            <person name="Ye R."/>
            <person name="Li L."/>
            <person name="Wei W."/>
            <person name="Wang X."/>
            <person name="Wang C."/>
            <person name="Yang T."/>
            <person name="Huo Q."/>
            <person name="Li W."/>
            <person name="Guo W."/>
            <person name="Chen H."/>
            <person name="Zhou L."/>
            <person name="Ni X."/>
            <person name="Tian J."/>
            <person name="Zhou Y."/>
            <person name="Sheng Y."/>
            <person name="Liu T."/>
            <person name="Pan Y."/>
            <person name="Xia L."/>
            <person name="Li J."/>
            <person name="Zhao F."/>
            <person name="Cao W."/>
        </authorList>
    </citation>
    <scope>NUCLEOTIDE SEQUENCE</scope>
    <source>
        <strain evidence="1">Hyas-2018</strain>
    </source>
</reference>
<proteinExistence type="predicted"/>
<evidence type="ECO:0000313" key="1">
    <source>
        <dbReference type="EMBL" id="KAH6944496.1"/>
    </source>
</evidence>
<dbReference type="Proteomes" id="UP000821845">
    <property type="component" value="Chromosome 1"/>
</dbReference>
<keyword evidence="2" id="KW-1185">Reference proteome</keyword>
<name>A0ACB7TEE4_HYAAI</name>
<protein>
    <submittedName>
        <fullName evidence="1">Uncharacterized protein</fullName>
    </submittedName>
</protein>
<evidence type="ECO:0000313" key="2">
    <source>
        <dbReference type="Proteomes" id="UP000821845"/>
    </source>
</evidence>